<protein>
    <recommendedName>
        <fullName evidence="1">CYTH domain-containing protein</fullName>
    </recommendedName>
</protein>
<dbReference type="InterPro" id="IPR033469">
    <property type="entry name" value="CYTH-like_dom_sf"/>
</dbReference>
<dbReference type="Proteomes" id="UP000214688">
    <property type="component" value="Chromosome"/>
</dbReference>
<dbReference type="KEGG" id="tab:CIG75_16020"/>
<dbReference type="GO" id="GO:0050355">
    <property type="term" value="F:inorganic triphosphate phosphatase activity"/>
    <property type="evidence" value="ECO:0007669"/>
    <property type="project" value="InterPro"/>
</dbReference>
<keyword evidence="3" id="KW-1185">Reference proteome</keyword>
<gene>
    <name evidence="2" type="ORF">CIG75_16020</name>
</gene>
<dbReference type="PROSITE" id="PS51707">
    <property type="entry name" value="CYTH"/>
    <property type="match status" value="1"/>
</dbReference>
<dbReference type="InterPro" id="IPR023577">
    <property type="entry name" value="CYTH_domain"/>
</dbReference>
<dbReference type="EMBL" id="CP022657">
    <property type="protein sequence ID" value="ASS76304.1"/>
    <property type="molecule type" value="Genomic_DNA"/>
</dbReference>
<dbReference type="GO" id="GO:0046872">
    <property type="term" value="F:metal ion binding"/>
    <property type="evidence" value="ECO:0007669"/>
    <property type="project" value="TreeGrafter"/>
</dbReference>
<feature type="domain" description="CYTH" evidence="1">
    <location>
        <begin position="2"/>
        <end position="198"/>
    </location>
</feature>
<dbReference type="OrthoDB" id="384378at2"/>
<dbReference type="InterPro" id="IPR039013">
    <property type="entry name" value="YgiF"/>
</dbReference>
<accession>A0A223D4M2</accession>
<dbReference type="SUPFAM" id="SSF55154">
    <property type="entry name" value="CYTH-like phosphatases"/>
    <property type="match status" value="1"/>
</dbReference>
<evidence type="ECO:0000259" key="1">
    <source>
        <dbReference type="PROSITE" id="PS51707"/>
    </source>
</evidence>
<dbReference type="AlphaFoldDB" id="A0A223D4M2"/>
<dbReference type="SMART" id="SM01118">
    <property type="entry name" value="CYTH"/>
    <property type="match status" value="1"/>
</dbReference>
<dbReference type="Gene3D" id="2.40.320.10">
    <property type="entry name" value="Hypothetical Protein Pfu-838710-001"/>
    <property type="match status" value="1"/>
</dbReference>
<organism evidence="2 3">
    <name type="scientific">Tumebacillus algifaecis</name>
    <dbReference type="NCBI Taxonomy" id="1214604"/>
    <lineage>
        <taxon>Bacteria</taxon>
        <taxon>Bacillati</taxon>
        <taxon>Bacillota</taxon>
        <taxon>Bacilli</taxon>
        <taxon>Bacillales</taxon>
        <taxon>Alicyclobacillaceae</taxon>
        <taxon>Tumebacillus</taxon>
    </lineage>
</organism>
<reference evidence="2 3" key="1">
    <citation type="journal article" date="2015" name="Int. J. Syst. Evol. Microbiol.">
        <title>Tumebacillus algifaecis sp. nov., isolated from decomposing algal scum.</title>
        <authorList>
            <person name="Wu Y.F."/>
            <person name="Zhang B."/>
            <person name="Xing P."/>
            <person name="Wu Q.L."/>
            <person name="Liu S.J."/>
        </authorList>
    </citation>
    <scope>NUCLEOTIDE SEQUENCE [LARGE SCALE GENOMIC DNA]</scope>
    <source>
        <strain evidence="2 3">THMBR28</strain>
    </source>
</reference>
<sequence length="199" mass="23436">MSIETEVKFRTEQAAWQQIKEEFGHTYQLDHIEEQTNQYYNTTDGELDRLKIGLRLRQVKGRSIVNIKRDTKESHKRVEIEETYEGTLDTLPKDSPILNDLLQEIDRTYEEVVPHVAMRTKRYVYLIEEQTVKIEVCFDEVLITGNGRDYPLYEIEFELVSGEENRLLQLTDAFRVQHGSRVEQSSVSKLAYALHLVRE</sequence>
<dbReference type="Pfam" id="PF01928">
    <property type="entry name" value="CYTH"/>
    <property type="match status" value="1"/>
</dbReference>
<proteinExistence type="predicted"/>
<dbReference type="RefSeq" id="WP_094237537.1">
    <property type="nucleotide sequence ID" value="NZ_CP022657.1"/>
</dbReference>
<dbReference type="PANTHER" id="PTHR39569:SF1">
    <property type="entry name" value="INORGANIC TRIPHOSPHATASE"/>
    <property type="match status" value="1"/>
</dbReference>
<evidence type="ECO:0000313" key="2">
    <source>
        <dbReference type="EMBL" id="ASS76304.1"/>
    </source>
</evidence>
<evidence type="ECO:0000313" key="3">
    <source>
        <dbReference type="Proteomes" id="UP000214688"/>
    </source>
</evidence>
<name>A0A223D4M2_9BACL</name>
<dbReference type="PANTHER" id="PTHR39569">
    <property type="entry name" value="INORGANIC TRIPHOSPHATASE"/>
    <property type="match status" value="1"/>
</dbReference>